<dbReference type="Pfam" id="PF06821">
    <property type="entry name" value="Ser_hydrolase"/>
    <property type="match status" value="1"/>
</dbReference>
<dbReference type="PATRIC" id="fig|983917.3.peg.2252"/>
<keyword evidence="2" id="KW-1185">Reference proteome</keyword>
<sequence>MSWQSMMDARACPDTTAALQAAASELDFVLVPGRYDSGPEHWQSCWERCLPLWRRITLQNWQDPDVDRWVGAIGRLTARSERRAILVGHSLGALASCCMAVDHPGRVAGLLLVAPAEPARFEAEERVPAGPLPVPSVLVASHNDPFMSFRRAEHWARTWGSELVDLGEAGHINVESGFGPWTYGLELLRRLSDRARS</sequence>
<name>I0HRM5_RUBGI</name>
<dbReference type="RefSeq" id="WP_014428524.1">
    <property type="nucleotide sequence ID" value="NC_017075.1"/>
</dbReference>
<evidence type="ECO:0000313" key="1">
    <source>
        <dbReference type="EMBL" id="BAL95662.1"/>
    </source>
</evidence>
<evidence type="ECO:0008006" key="3">
    <source>
        <dbReference type="Google" id="ProtNLM"/>
    </source>
</evidence>
<dbReference type="STRING" id="983917.RGE_23210"/>
<dbReference type="eggNOG" id="COG3545">
    <property type="taxonomic scope" value="Bacteria"/>
</dbReference>
<protein>
    <recommendedName>
        <fullName evidence="3">Alpha/beta hydrolase</fullName>
    </recommendedName>
</protein>
<dbReference type="HOGENOM" id="CLU_088863_0_1_4"/>
<dbReference type="KEGG" id="rge:RGE_23210"/>
<gene>
    <name evidence="1" type="ordered locus">RGE_23210</name>
</gene>
<dbReference type="InterPro" id="IPR029058">
    <property type="entry name" value="AB_hydrolase_fold"/>
</dbReference>
<reference evidence="1 2" key="1">
    <citation type="journal article" date="2012" name="J. Bacteriol.">
        <title>Complete genome sequence of phototrophic betaproteobacterium Rubrivivax gelatinosus IL144.</title>
        <authorList>
            <person name="Nagashima S."/>
            <person name="Kamimura A."/>
            <person name="Shimizu T."/>
            <person name="Nakamura-isaki S."/>
            <person name="Aono E."/>
            <person name="Sakamoto K."/>
            <person name="Ichikawa N."/>
            <person name="Nakazawa H."/>
            <person name="Sekine M."/>
            <person name="Yamazaki S."/>
            <person name="Fujita N."/>
            <person name="Shimada K."/>
            <person name="Hanada S."/>
            <person name="Nagashima K.V.P."/>
        </authorList>
    </citation>
    <scope>NUCLEOTIDE SEQUENCE [LARGE SCALE GENOMIC DNA]</scope>
    <source>
        <strain evidence="2">NBRC 100245 / IL144</strain>
    </source>
</reference>
<dbReference type="GO" id="GO:0016787">
    <property type="term" value="F:hydrolase activity"/>
    <property type="evidence" value="ECO:0007669"/>
    <property type="project" value="InterPro"/>
</dbReference>
<evidence type="ECO:0000313" key="2">
    <source>
        <dbReference type="Proteomes" id="UP000007883"/>
    </source>
</evidence>
<dbReference type="SUPFAM" id="SSF53474">
    <property type="entry name" value="alpha/beta-Hydrolases"/>
    <property type="match status" value="1"/>
</dbReference>
<proteinExistence type="predicted"/>
<dbReference type="InterPro" id="IPR010662">
    <property type="entry name" value="RBBP9/YdeN"/>
</dbReference>
<dbReference type="Gene3D" id="3.40.50.1820">
    <property type="entry name" value="alpha/beta hydrolase"/>
    <property type="match status" value="1"/>
</dbReference>
<accession>I0HRM5</accession>
<dbReference type="Proteomes" id="UP000007883">
    <property type="component" value="Chromosome"/>
</dbReference>
<organism evidence="1 2">
    <name type="scientific">Rubrivivax gelatinosus (strain NBRC 100245 / IL144)</name>
    <dbReference type="NCBI Taxonomy" id="983917"/>
    <lineage>
        <taxon>Bacteria</taxon>
        <taxon>Pseudomonadati</taxon>
        <taxon>Pseudomonadota</taxon>
        <taxon>Betaproteobacteria</taxon>
        <taxon>Burkholderiales</taxon>
        <taxon>Sphaerotilaceae</taxon>
        <taxon>Rubrivivax</taxon>
    </lineage>
</organism>
<dbReference type="AlphaFoldDB" id="I0HRM5"/>
<dbReference type="EMBL" id="AP012320">
    <property type="protein sequence ID" value="BAL95662.1"/>
    <property type="molecule type" value="Genomic_DNA"/>
</dbReference>